<dbReference type="InterPro" id="IPR000642">
    <property type="entry name" value="Peptidase_M41"/>
</dbReference>
<dbReference type="Gene3D" id="1.10.8.60">
    <property type="match status" value="1"/>
</dbReference>
<organism evidence="3 4">
    <name type="scientific">Candidatus Liptonbacteria bacterium GWC1_60_9</name>
    <dbReference type="NCBI Taxonomy" id="1798645"/>
    <lineage>
        <taxon>Bacteria</taxon>
        <taxon>Candidatus Liptoniibacteriota</taxon>
    </lineage>
</organism>
<dbReference type="Gene3D" id="1.20.58.760">
    <property type="entry name" value="Peptidase M41"/>
    <property type="match status" value="1"/>
</dbReference>
<dbReference type="GO" id="GO:0030163">
    <property type="term" value="P:protein catabolic process"/>
    <property type="evidence" value="ECO:0007669"/>
    <property type="project" value="TreeGrafter"/>
</dbReference>
<dbReference type="InterPro" id="IPR003959">
    <property type="entry name" value="ATPase_AAA_core"/>
</dbReference>
<dbReference type="GO" id="GO:0005524">
    <property type="term" value="F:ATP binding"/>
    <property type="evidence" value="ECO:0007669"/>
    <property type="project" value="InterPro"/>
</dbReference>
<dbReference type="InterPro" id="IPR027417">
    <property type="entry name" value="P-loop_NTPase"/>
</dbReference>
<protein>
    <recommendedName>
        <fullName evidence="5">AAA+ ATPase domain-containing protein</fullName>
    </recommendedName>
</protein>
<sequence>MRRSDKKLSLAKRQKRFIFGGLSAFKPVAAKDFCPVGNVLEALEPITHYLKHFRAYQALDAELYSGALLYGPTGTGKTHAACFLATETDASFVDVREFPRTDKDDDAFLCKDLHALFALSRKFVKKTARPIVLFWDQFDAFLRDGSKEAKEALNQLYIELDGVHGSNNGIFIVAVTTQDPENDVEGIFDAQLLRKGRLGLRIRFTHPTRQQQIDLLKHYLDQKPYEPVDCEALVCLMTEPTPATIRDVVGEAHREACRRKFSARSEPLKVTEQDLIRALVRNMQGCSLALDRLPGEKRNVALHELGHALVAHALGRPVQMISLLPADDGLGKTYSFLPWDHQPTEKDIQTDIAIAMGGLAAEEFFGFSAGHSVDGDLENCTELAKNFIANSGKGHALRRSYGPIVVRNSEKLPVSHTLIKTMEKDIARLLKQEHRRAARILRRAGKSRMRFMAEAMLKKDPPIVLQKEFNRLRTAPMGHRTPK</sequence>
<dbReference type="Pfam" id="PF00004">
    <property type="entry name" value="AAA"/>
    <property type="match status" value="1"/>
</dbReference>
<evidence type="ECO:0000259" key="1">
    <source>
        <dbReference type="Pfam" id="PF00004"/>
    </source>
</evidence>
<feature type="domain" description="Peptidase M41" evidence="2">
    <location>
        <begin position="296"/>
        <end position="460"/>
    </location>
</feature>
<dbReference type="PANTHER" id="PTHR23076">
    <property type="entry name" value="METALLOPROTEASE M41 FTSH"/>
    <property type="match status" value="1"/>
</dbReference>
<dbReference type="PANTHER" id="PTHR23076:SF97">
    <property type="entry name" value="ATP-DEPENDENT ZINC METALLOPROTEASE YME1L1"/>
    <property type="match status" value="1"/>
</dbReference>
<dbReference type="GO" id="GO:0004222">
    <property type="term" value="F:metalloendopeptidase activity"/>
    <property type="evidence" value="ECO:0007669"/>
    <property type="project" value="InterPro"/>
</dbReference>
<dbReference type="GO" id="GO:0004176">
    <property type="term" value="F:ATP-dependent peptidase activity"/>
    <property type="evidence" value="ECO:0007669"/>
    <property type="project" value="InterPro"/>
</dbReference>
<dbReference type="AlphaFoldDB" id="A0A1G2C6K8"/>
<dbReference type="Proteomes" id="UP000176349">
    <property type="component" value="Unassembled WGS sequence"/>
</dbReference>
<dbReference type="GO" id="GO:0016887">
    <property type="term" value="F:ATP hydrolysis activity"/>
    <property type="evidence" value="ECO:0007669"/>
    <property type="project" value="InterPro"/>
</dbReference>
<reference evidence="3 4" key="1">
    <citation type="journal article" date="2016" name="Nat. Commun.">
        <title>Thousands of microbial genomes shed light on interconnected biogeochemical processes in an aquifer system.</title>
        <authorList>
            <person name="Anantharaman K."/>
            <person name="Brown C.T."/>
            <person name="Hug L.A."/>
            <person name="Sharon I."/>
            <person name="Castelle C.J."/>
            <person name="Probst A.J."/>
            <person name="Thomas B.C."/>
            <person name="Singh A."/>
            <person name="Wilkins M.J."/>
            <person name="Karaoz U."/>
            <person name="Brodie E.L."/>
            <person name="Williams K.H."/>
            <person name="Hubbard S.S."/>
            <person name="Banfield J.F."/>
        </authorList>
    </citation>
    <scope>NUCLEOTIDE SEQUENCE [LARGE SCALE GENOMIC DNA]</scope>
</reference>
<evidence type="ECO:0000313" key="3">
    <source>
        <dbReference type="EMBL" id="OGY97005.1"/>
    </source>
</evidence>
<gene>
    <name evidence="3" type="ORF">A2128_01405</name>
</gene>
<comment type="caution">
    <text evidence="3">The sequence shown here is derived from an EMBL/GenBank/DDBJ whole genome shotgun (WGS) entry which is preliminary data.</text>
</comment>
<evidence type="ECO:0000259" key="2">
    <source>
        <dbReference type="Pfam" id="PF01434"/>
    </source>
</evidence>
<evidence type="ECO:0000313" key="4">
    <source>
        <dbReference type="Proteomes" id="UP000176349"/>
    </source>
</evidence>
<dbReference type="GO" id="GO:0005886">
    <property type="term" value="C:plasma membrane"/>
    <property type="evidence" value="ECO:0007669"/>
    <property type="project" value="TreeGrafter"/>
</dbReference>
<dbReference type="SUPFAM" id="SSF52540">
    <property type="entry name" value="P-loop containing nucleoside triphosphate hydrolases"/>
    <property type="match status" value="1"/>
</dbReference>
<evidence type="ECO:0008006" key="5">
    <source>
        <dbReference type="Google" id="ProtNLM"/>
    </source>
</evidence>
<feature type="domain" description="ATPase AAA-type core" evidence="1">
    <location>
        <begin position="68"/>
        <end position="204"/>
    </location>
</feature>
<dbReference type="CDD" id="cd19481">
    <property type="entry name" value="RecA-like_protease"/>
    <property type="match status" value="1"/>
</dbReference>
<dbReference type="Gene3D" id="3.40.50.300">
    <property type="entry name" value="P-loop containing nucleotide triphosphate hydrolases"/>
    <property type="match status" value="1"/>
</dbReference>
<dbReference type="InterPro" id="IPR037219">
    <property type="entry name" value="Peptidase_M41-like"/>
</dbReference>
<dbReference type="Pfam" id="PF01434">
    <property type="entry name" value="Peptidase_M41"/>
    <property type="match status" value="1"/>
</dbReference>
<dbReference type="GO" id="GO:0006508">
    <property type="term" value="P:proteolysis"/>
    <property type="evidence" value="ECO:0007669"/>
    <property type="project" value="InterPro"/>
</dbReference>
<name>A0A1G2C6K8_9BACT</name>
<proteinExistence type="predicted"/>
<dbReference type="SUPFAM" id="SSF140990">
    <property type="entry name" value="FtsH protease domain-like"/>
    <property type="match status" value="1"/>
</dbReference>
<dbReference type="EMBL" id="MHKV01000026">
    <property type="protein sequence ID" value="OGY97005.1"/>
    <property type="molecule type" value="Genomic_DNA"/>
</dbReference>
<accession>A0A1G2C6K8</accession>